<dbReference type="AlphaFoldDB" id="A0A2V3UP90"/>
<dbReference type="PANTHER" id="PTHR35936">
    <property type="entry name" value="MEMBRANE-BOUND LYTIC MUREIN TRANSGLYCOSYLASE F"/>
    <property type="match status" value="1"/>
</dbReference>
<dbReference type="EMBL" id="QJJK01000003">
    <property type="protein sequence ID" value="PXW61950.1"/>
    <property type="molecule type" value="Genomic_DNA"/>
</dbReference>
<dbReference type="Pfam" id="PF00497">
    <property type="entry name" value="SBP_bac_3"/>
    <property type="match status" value="1"/>
</dbReference>
<dbReference type="GO" id="GO:0016020">
    <property type="term" value="C:membrane"/>
    <property type="evidence" value="ECO:0007669"/>
    <property type="project" value="InterPro"/>
</dbReference>
<name>A0A2V3UP90_9HYPH</name>
<dbReference type="RefSeq" id="WP_110374221.1">
    <property type="nucleotide sequence ID" value="NZ_CAKNFM010000006.1"/>
</dbReference>
<feature type="chain" id="PRO_5041123525" evidence="5">
    <location>
        <begin position="24"/>
        <end position="261"/>
    </location>
</feature>
<feature type="domain" description="Solute-binding protein family 3/N-terminal" evidence="6">
    <location>
        <begin position="35"/>
        <end position="254"/>
    </location>
</feature>
<gene>
    <name evidence="8" type="ORF">C7450_103472</name>
</gene>
<accession>A0A2V3UP90</accession>
<dbReference type="OrthoDB" id="6192933at2"/>
<evidence type="ECO:0000259" key="7">
    <source>
        <dbReference type="SMART" id="SM00079"/>
    </source>
</evidence>
<evidence type="ECO:0000313" key="8">
    <source>
        <dbReference type="EMBL" id="PXW61950.1"/>
    </source>
</evidence>
<evidence type="ECO:0000259" key="6">
    <source>
        <dbReference type="SMART" id="SM00062"/>
    </source>
</evidence>
<dbReference type="SMART" id="SM00079">
    <property type="entry name" value="PBPe"/>
    <property type="match status" value="1"/>
</dbReference>
<evidence type="ECO:0000256" key="2">
    <source>
        <dbReference type="ARBA" id="ARBA00010333"/>
    </source>
</evidence>
<evidence type="ECO:0000256" key="1">
    <source>
        <dbReference type="ARBA" id="ARBA00004196"/>
    </source>
</evidence>
<dbReference type="PROSITE" id="PS01039">
    <property type="entry name" value="SBP_BACTERIAL_3"/>
    <property type="match status" value="1"/>
</dbReference>
<organism evidence="8 9">
    <name type="scientific">Chelatococcus asaccharovorans</name>
    <dbReference type="NCBI Taxonomy" id="28210"/>
    <lineage>
        <taxon>Bacteria</taxon>
        <taxon>Pseudomonadati</taxon>
        <taxon>Pseudomonadota</taxon>
        <taxon>Alphaproteobacteria</taxon>
        <taxon>Hyphomicrobiales</taxon>
        <taxon>Chelatococcaceae</taxon>
        <taxon>Chelatococcus</taxon>
    </lineage>
</organism>
<dbReference type="Proteomes" id="UP000248021">
    <property type="component" value="Unassembled WGS sequence"/>
</dbReference>
<dbReference type="InterPro" id="IPR001638">
    <property type="entry name" value="Solute-binding_3/MltF_N"/>
</dbReference>
<reference evidence="8 9" key="1">
    <citation type="submission" date="2018-05" db="EMBL/GenBank/DDBJ databases">
        <title>Genomic Encyclopedia of Type Strains, Phase IV (KMG-IV): sequencing the most valuable type-strain genomes for metagenomic binning, comparative biology and taxonomic classification.</title>
        <authorList>
            <person name="Goeker M."/>
        </authorList>
    </citation>
    <scope>NUCLEOTIDE SEQUENCE [LARGE SCALE GENOMIC DNA]</scope>
    <source>
        <strain evidence="8 9">DSM 6462</strain>
    </source>
</reference>
<evidence type="ECO:0000313" key="9">
    <source>
        <dbReference type="Proteomes" id="UP000248021"/>
    </source>
</evidence>
<comment type="caution">
    <text evidence="8">The sequence shown here is derived from an EMBL/GenBank/DDBJ whole genome shotgun (WGS) entry which is preliminary data.</text>
</comment>
<evidence type="ECO:0000256" key="3">
    <source>
        <dbReference type="ARBA" id="ARBA00022729"/>
    </source>
</evidence>
<keyword evidence="3 5" id="KW-0732">Signal</keyword>
<dbReference type="InterPro" id="IPR001320">
    <property type="entry name" value="Iontro_rcpt_C"/>
</dbReference>
<sequence>MLRLFSALLVPLAFVAGASVAQAEGALDRILSKKKIVIAVQNDVAPYSLLDSNNKLDGLDIEVGRQIAKDLGVEPEFVVVTGANRIPALVTNQADITIATLTLTPQRAAVVSLTAPYTAVPHVVVGRKGKEIKNWKDMKDVKIGVPRGSFQDQYVTQLVGGNNIRRFEDDATTFQALASGQVDATALGITVANAIIEKNPDLNLEIKFEGAMTYPTIGTRHADYDLRHWINTWIFYHKTDGFLQAMHNKWLKIDMPELPSY</sequence>
<dbReference type="InterPro" id="IPR018313">
    <property type="entry name" value="SBP_3_CS"/>
</dbReference>
<dbReference type="GO" id="GO:0015276">
    <property type="term" value="F:ligand-gated monoatomic ion channel activity"/>
    <property type="evidence" value="ECO:0007669"/>
    <property type="project" value="InterPro"/>
</dbReference>
<dbReference type="PANTHER" id="PTHR35936:SF17">
    <property type="entry name" value="ARGININE-BINDING EXTRACELLULAR PROTEIN ARTP"/>
    <property type="match status" value="1"/>
</dbReference>
<comment type="similarity">
    <text evidence="2 4">Belongs to the bacterial solute-binding protein 3 family.</text>
</comment>
<evidence type="ECO:0000256" key="5">
    <source>
        <dbReference type="SAM" id="SignalP"/>
    </source>
</evidence>
<protein>
    <submittedName>
        <fullName evidence="8">Amino acid ABC transporter substrate-binding protein (PAAT family)</fullName>
    </submittedName>
</protein>
<comment type="subcellular location">
    <subcellularLocation>
        <location evidence="1">Cell envelope</location>
    </subcellularLocation>
</comment>
<dbReference type="SUPFAM" id="SSF53850">
    <property type="entry name" value="Periplasmic binding protein-like II"/>
    <property type="match status" value="1"/>
</dbReference>
<dbReference type="GO" id="GO:0030313">
    <property type="term" value="C:cell envelope"/>
    <property type="evidence" value="ECO:0007669"/>
    <property type="project" value="UniProtKB-SubCell"/>
</dbReference>
<dbReference type="Gene3D" id="3.40.190.10">
    <property type="entry name" value="Periplasmic binding protein-like II"/>
    <property type="match status" value="2"/>
</dbReference>
<evidence type="ECO:0000256" key="4">
    <source>
        <dbReference type="RuleBase" id="RU003744"/>
    </source>
</evidence>
<feature type="domain" description="Ionotropic glutamate receptor C-terminal" evidence="7">
    <location>
        <begin position="35"/>
        <end position="253"/>
    </location>
</feature>
<feature type="signal peptide" evidence="5">
    <location>
        <begin position="1"/>
        <end position="23"/>
    </location>
</feature>
<keyword evidence="9" id="KW-1185">Reference proteome</keyword>
<proteinExistence type="inferred from homology"/>
<dbReference type="SMART" id="SM00062">
    <property type="entry name" value="PBPb"/>
    <property type="match status" value="1"/>
</dbReference>